<feature type="region of interest" description="Disordered" evidence="1">
    <location>
        <begin position="50"/>
        <end position="110"/>
    </location>
</feature>
<dbReference type="Proteomes" id="UP001341281">
    <property type="component" value="Chromosome 07"/>
</dbReference>
<proteinExistence type="predicted"/>
<gene>
    <name evidence="2" type="ORF">U9M48_030472</name>
</gene>
<reference evidence="2 3" key="1">
    <citation type="submission" date="2024-02" db="EMBL/GenBank/DDBJ databases">
        <title>High-quality chromosome-scale genome assembly of Pensacola bahiagrass (Paspalum notatum Flugge var. saurae).</title>
        <authorList>
            <person name="Vega J.M."/>
            <person name="Podio M."/>
            <person name="Orjuela J."/>
            <person name="Siena L.A."/>
            <person name="Pessino S.C."/>
            <person name="Combes M.C."/>
            <person name="Mariac C."/>
            <person name="Albertini E."/>
            <person name="Pupilli F."/>
            <person name="Ortiz J.P.A."/>
            <person name="Leblanc O."/>
        </authorList>
    </citation>
    <scope>NUCLEOTIDE SEQUENCE [LARGE SCALE GENOMIC DNA]</scope>
    <source>
        <strain evidence="2">R1</strain>
        <tissue evidence="2">Leaf</tissue>
    </source>
</reference>
<evidence type="ECO:0000313" key="3">
    <source>
        <dbReference type="Proteomes" id="UP001341281"/>
    </source>
</evidence>
<name>A0AAQ3U0B7_PASNO</name>
<sequence length="159" mass="17099">MAALEIKSTWHGTRSRLVIGMTWEARVTSATTAETRGVAPAMSWVRRCADRRRASQRSRKGSAPGKAEASKGRRLRSTRWTEGNAAKSPAKWSASAADTVGRTVTMEQRTPPRLDSAEMKRKKGTRCAIPALGMNITCAAALMPSSSPSPGIAAAMRKT</sequence>
<accession>A0AAQ3U0B7</accession>
<evidence type="ECO:0000313" key="2">
    <source>
        <dbReference type="EMBL" id="WVZ83310.1"/>
    </source>
</evidence>
<protein>
    <submittedName>
        <fullName evidence="2">Uncharacterized protein</fullName>
    </submittedName>
</protein>
<feature type="compositionally biased region" description="Low complexity" evidence="1">
    <location>
        <begin position="85"/>
        <end position="97"/>
    </location>
</feature>
<dbReference type="AlphaFoldDB" id="A0AAQ3U0B7"/>
<keyword evidence="3" id="KW-1185">Reference proteome</keyword>
<organism evidence="2 3">
    <name type="scientific">Paspalum notatum var. saurae</name>
    <dbReference type="NCBI Taxonomy" id="547442"/>
    <lineage>
        <taxon>Eukaryota</taxon>
        <taxon>Viridiplantae</taxon>
        <taxon>Streptophyta</taxon>
        <taxon>Embryophyta</taxon>
        <taxon>Tracheophyta</taxon>
        <taxon>Spermatophyta</taxon>
        <taxon>Magnoliopsida</taxon>
        <taxon>Liliopsida</taxon>
        <taxon>Poales</taxon>
        <taxon>Poaceae</taxon>
        <taxon>PACMAD clade</taxon>
        <taxon>Panicoideae</taxon>
        <taxon>Andropogonodae</taxon>
        <taxon>Paspaleae</taxon>
        <taxon>Paspalinae</taxon>
        <taxon>Paspalum</taxon>
    </lineage>
</organism>
<evidence type="ECO:0000256" key="1">
    <source>
        <dbReference type="SAM" id="MobiDB-lite"/>
    </source>
</evidence>
<dbReference type="EMBL" id="CP144751">
    <property type="protein sequence ID" value="WVZ83310.1"/>
    <property type="molecule type" value="Genomic_DNA"/>
</dbReference>